<evidence type="ECO:0000256" key="1">
    <source>
        <dbReference type="ARBA" id="ARBA00004141"/>
    </source>
</evidence>
<dbReference type="Pfam" id="PF00892">
    <property type="entry name" value="EamA"/>
    <property type="match status" value="2"/>
</dbReference>
<protein>
    <submittedName>
        <fullName evidence="8">DMT family transporter</fullName>
    </submittedName>
</protein>
<comment type="subcellular location">
    <subcellularLocation>
        <location evidence="1">Membrane</location>
        <topology evidence="1">Multi-pass membrane protein</topology>
    </subcellularLocation>
</comment>
<evidence type="ECO:0000313" key="8">
    <source>
        <dbReference type="EMBL" id="NGO55342.1"/>
    </source>
</evidence>
<feature type="domain" description="EamA" evidence="7">
    <location>
        <begin position="148"/>
        <end position="293"/>
    </location>
</feature>
<feature type="transmembrane region" description="Helical" evidence="6">
    <location>
        <begin position="179"/>
        <end position="203"/>
    </location>
</feature>
<feature type="transmembrane region" description="Helical" evidence="6">
    <location>
        <begin position="97"/>
        <end position="116"/>
    </location>
</feature>
<feature type="transmembrane region" description="Helical" evidence="6">
    <location>
        <begin position="44"/>
        <end position="64"/>
    </location>
</feature>
<evidence type="ECO:0000259" key="7">
    <source>
        <dbReference type="Pfam" id="PF00892"/>
    </source>
</evidence>
<dbReference type="PANTHER" id="PTHR22911">
    <property type="entry name" value="ACYL-MALONYL CONDENSING ENZYME-RELATED"/>
    <property type="match status" value="1"/>
</dbReference>
<reference evidence="8 9" key="1">
    <citation type="submission" date="2020-02" db="EMBL/GenBank/DDBJ databases">
        <title>Genome sequence of strain CCNWXJ40-4.</title>
        <authorList>
            <person name="Gao J."/>
            <person name="Sun J."/>
        </authorList>
    </citation>
    <scope>NUCLEOTIDE SEQUENCE [LARGE SCALE GENOMIC DNA]</scope>
    <source>
        <strain evidence="8 9">CCNWXJ 40-4</strain>
    </source>
</reference>
<evidence type="ECO:0000256" key="3">
    <source>
        <dbReference type="ARBA" id="ARBA00022692"/>
    </source>
</evidence>
<feature type="transmembrane region" description="Helical" evidence="6">
    <location>
        <begin position="71"/>
        <end position="91"/>
    </location>
</feature>
<gene>
    <name evidence="8" type="ORF">G6N73_30570</name>
</gene>
<comment type="similarity">
    <text evidence="2">Belongs to the drug/metabolite transporter (DMT) superfamily. 10 TMS drug/metabolite exporter (DME) (TC 2.A.7.3) family.</text>
</comment>
<keyword evidence="4 6" id="KW-1133">Transmembrane helix</keyword>
<comment type="caution">
    <text evidence="8">The sequence shown here is derived from an EMBL/GenBank/DDBJ whole genome shotgun (WGS) entry which is preliminary data.</text>
</comment>
<organism evidence="8 9">
    <name type="scientific">Allomesorhizobium camelthorni</name>
    <dbReference type="NCBI Taxonomy" id="475069"/>
    <lineage>
        <taxon>Bacteria</taxon>
        <taxon>Pseudomonadati</taxon>
        <taxon>Pseudomonadota</taxon>
        <taxon>Alphaproteobacteria</taxon>
        <taxon>Hyphomicrobiales</taxon>
        <taxon>Phyllobacteriaceae</taxon>
        <taxon>Allomesorhizobium</taxon>
    </lineage>
</organism>
<dbReference type="EMBL" id="JAAKZF010000094">
    <property type="protein sequence ID" value="NGO55342.1"/>
    <property type="molecule type" value="Genomic_DNA"/>
</dbReference>
<feature type="domain" description="EamA" evidence="7">
    <location>
        <begin position="11"/>
        <end position="139"/>
    </location>
</feature>
<keyword evidence="9" id="KW-1185">Reference proteome</keyword>
<feature type="transmembrane region" description="Helical" evidence="6">
    <location>
        <begin position="255"/>
        <end position="274"/>
    </location>
</feature>
<proteinExistence type="inferred from homology"/>
<evidence type="ECO:0000256" key="6">
    <source>
        <dbReference type="SAM" id="Phobius"/>
    </source>
</evidence>
<keyword evidence="5 6" id="KW-0472">Membrane</keyword>
<dbReference type="GO" id="GO:0016020">
    <property type="term" value="C:membrane"/>
    <property type="evidence" value="ECO:0007669"/>
    <property type="project" value="UniProtKB-SubCell"/>
</dbReference>
<feature type="transmembrane region" description="Helical" evidence="6">
    <location>
        <begin position="280"/>
        <end position="298"/>
    </location>
</feature>
<dbReference type="SUPFAM" id="SSF103481">
    <property type="entry name" value="Multidrug resistance efflux transporter EmrE"/>
    <property type="match status" value="2"/>
</dbReference>
<feature type="transmembrane region" description="Helical" evidence="6">
    <location>
        <begin position="223"/>
        <end position="243"/>
    </location>
</feature>
<dbReference type="InterPro" id="IPR000620">
    <property type="entry name" value="EamA_dom"/>
</dbReference>
<evidence type="ECO:0000256" key="5">
    <source>
        <dbReference type="ARBA" id="ARBA00023136"/>
    </source>
</evidence>
<accession>A0A6G4WKK5</accession>
<evidence type="ECO:0000256" key="4">
    <source>
        <dbReference type="ARBA" id="ARBA00022989"/>
    </source>
</evidence>
<dbReference type="PANTHER" id="PTHR22911:SF6">
    <property type="entry name" value="SOLUTE CARRIER FAMILY 35 MEMBER G1"/>
    <property type="match status" value="1"/>
</dbReference>
<feature type="transmembrane region" description="Helical" evidence="6">
    <location>
        <begin position="148"/>
        <end position="167"/>
    </location>
</feature>
<dbReference type="InterPro" id="IPR037185">
    <property type="entry name" value="EmrE-like"/>
</dbReference>
<name>A0A6G4WKK5_9HYPH</name>
<dbReference type="Proteomes" id="UP001642900">
    <property type="component" value="Unassembled WGS sequence"/>
</dbReference>
<evidence type="ECO:0000256" key="2">
    <source>
        <dbReference type="ARBA" id="ARBA00009853"/>
    </source>
</evidence>
<sequence>MHKNSLAATGFLCLGVFVFSLQDAVLKGLSDTYPVTQAMTVRSIVTLPILLVLVLATASIRSLFSKRAGLLTIRAVILLGAYLFYYLSIAALPLADAVALFFVAPLIIAGLGILFLGERPHRATLIALVVGLVGVIITLQPGLAVFEWAAALTLLAAALYSSAQILARKLGDSEGAAVMTFYQNLALLIGAPALAALVSLGGLEDAGHPSLTFLMRPWVWPTLNDALLMAGCGVIASAGMTLLSQAYRLAPAGNVAVFEYSAIIWVPLWGLLFFDEVPRFTTVLGAALICGAGLFALIGQSSAENAAEPT</sequence>
<dbReference type="RefSeq" id="WP_165033697.1">
    <property type="nucleotide sequence ID" value="NZ_JAAKZF010000094.1"/>
</dbReference>
<keyword evidence="3 6" id="KW-0812">Transmembrane</keyword>
<evidence type="ECO:0000313" key="9">
    <source>
        <dbReference type="Proteomes" id="UP001642900"/>
    </source>
</evidence>
<feature type="transmembrane region" description="Helical" evidence="6">
    <location>
        <begin position="123"/>
        <end position="142"/>
    </location>
</feature>
<dbReference type="AlphaFoldDB" id="A0A6G4WKK5"/>